<dbReference type="SMART" id="SM00248">
    <property type="entry name" value="ANK"/>
    <property type="match status" value="6"/>
</dbReference>
<keyword evidence="2 3" id="KW-0040">ANK repeat</keyword>
<dbReference type="Pfam" id="PF12796">
    <property type="entry name" value="Ank_2"/>
    <property type="match status" value="2"/>
</dbReference>
<feature type="repeat" description="ANK" evidence="3">
    <location>
        <begin position="174"/>
        <end position="206"/>
    </location>
</feature>
<dbReference type="GeneID" id="115060502"/>
<dbReference type="AlphaFoldDB" id="A0A665WKB0"/>
<reference evidence="4" key="2">
    <citation type="submission" date="2025-08" db="UniProtKB">
        <authorList>
            <consortium name="Ensembl"/>
        </authorList>
    </citation>
    <scope>IDENTIFICATION</scope>
</reference>
<dbReference type="InterPro" id="IPR050745">
    <property type="entry name" value="Multifunctional_regulatory"/>
</dbReference>
<dbReference type="PROSITE" id="PS50088">
    <property type="entry name" value="ANK_REPEAT"/>
    <property type="match status" value="5"/>
</dbReference>
<dbReference type="InterPro" id="IPR036770">
    <property type="entry name" value="Ankyrin_rpt-contain_sf"/>
</dbReference>
<dbReference type="InterPro" id="IPR002110">
    <property type="entry name" value="Ankyrin_rpt"/>
</dbReference>
<keyword evidence="5" id="KW-1185">Reference proteome</keyword>
<keyword evidence="1" id="KW-0677">Repeat</keyword>
<sequence length="408" mass="45981">MVYIDRRGNTTKIQNTELYTAMMDDHLGRTECVSRKYGSDFAKVFSKGRATPPLHLAASYRQVKRMKSLLSGGTHPEMRDHLGRTALHVVITCWPSILTIKPKPDSKLKTAVINAQRKAEACLQLLWDHGADINAQVEGESWATALHLSVRYAVPSAVQILASYGADVNAVDSSGMTPLHMAAGILHTDITAILIRQGADINKGVKSTGRTPLHLAAVATAMKSTETLECDFSCISELLQHGADPNAESKTRMTPLHEVCSMGNEALVDLLLRFGANINKLSQEKENCLFLFLNHRCNIRRISLLVKLLSITSPLTVYNQNGHLPFTLTLPCYFKQRDQLLELIWQPRRLQDICKRDIYLRHVQGKERELKQSLPQKLYDFVFNHWENIHNIYFENDHEQTGSDITSR</sequence>
<proteinExistence type="predicted"/>
<accession>A0A665WKB0</accession>
<dbReference type="SUPFAM" id="SSF48403">
    <property type="entry name" value="Ankyrin repeat"/>
    <property type="match status" value="1"/>
</dbReference>
<evidence type="ECO:0000256" key="1">
    <source>
        <dbReference type="ARBA" id="ARBA00022737"/>
    </source>
</evidence>
<name>A0A665WKB0_ECHNA</name>
<evidence type="ECO:0000313" key="5">
    <source>
        <dbReference type="Proteomes" id="UP000472264"/>
    </source>
</evidence>
<gene>
    <name evidence="4" type="primary">ankrd61</name>
</gene>
<dbReference type="Gene3D" id="1.25.40.20">
    <property type="entry name" value="Ankyrin repeat-containing domain"/>
    <property type="match status" value="1"/>
</dbReference>
<dbReference type="PROSITE" id="PS50297">
    <property type="entry name" value="ANK_REP_REGION"/>
    <property type="match status" value="3"/>
</dbReference>
<reference evidence="4" key="1">
    <citation type="submission" date="2021-04" db="EMBL/GenBank/DDBJ databases">
        <authorList>
            <consortium name="Wellcome Sanger Institute Data Sharing"/>
        </authorList>
    </citation>
    <scope>NUCLEOTIDE SEQUENCE [LARGE SCALE GENOMIC DNA]</scope>
</reference>
<dbReference type="Ensembl" id="ENSENLT00000045634.1">
    <property type="protein sequence ID" value="ENSENLP00000044524.1"/>
    <property type="gene ID" value="ENSENLG00000018959.1"/>
</dbReference>
<protein>
    <submittedName>
        <fullName evidence="4">Uncharacterized protein</fullName>
    </submittedName>
</protein>
<evidence type="ECO:0000313" key="4">
    <source>
        <dbReference type="Ensembl" id="ENSENLP00000044524.1"/>
    </source>
</evidence>
<dbReference type="PANTHER" id="PTHR24189">
    <property type="entry name" value="MYOTROPHIN"/>
    <property type="match status" value="1"/>
</dbReference>
<dbReference type="RefSeq" id="XP_029384288.1">
    <property type="nucleotide sequence ID" value="XM_029528428.1"/>
</dbReference>
<evidence type="ECO:0000256" key="2">
    <source>
        <dbReference type="ARBA" id="ARBA00023043"/>
    </source>
</evidence>
<feature type="repeat" description="ANK" evidence="3">
    <location>
        <begin position="251"/>
        <end position="283"/>
    </location>
</feature>
<feature type="repeat" description="ANK" evidence="3">
    <location>
        <begin position="49"/>
        <end position="81"/>
    </location>
</feature>
<dbReference type="InParanoid" id="A0A665WKB0"/>
<dbReference type="PRINTS" id="PR01415">
    <property type="entry name" value="ANKYRIN"/>
</dbReference>
<evidence type="ECO:0000256" key="3">
    <source>
        <dbReference type="PROSITE-ProRule" id="PRU00023"/>
    </source>
</evidence>
<reference evidence="4" key="3">
    <citation type="submission" date="2025-09" db="UniProtKB">
        <authorList>
            <consortium name="Ensembl"/>
        </authorList>
    </citation>
    <scope>IDENTIFICATION</scope>
</reference>
<organism evidence="4 5">
    <name type="scientific">Echeneis naucrates</name>
    <name type="common">Live sharksucker</name>
    <dbReference type="NCBI Taxonomy" id="173247"/>
    <lineage>
        <taxon>Eukaryota</taxon>
        <taxon>Metazoa</taxon>
        <taxon>Chordata</taxon>
        <taxon>Craniata</taxon>
        <taxon>Vertebrata</taxon>
        <taxon>Euteleostomi</taxon>
        <taxon>Actinopterygii</taxon>
        <taxon>Neopterygii</taxon>
        <taxon>Teleostei</taxon>
        <taxon>Neoteleostei</taxon>
        <taxon>Acanthomorphata</taxon>
        <taxon>Carangaria</taxon>
        <taxon>Carangiformes</taxon>
        <taxon>Echeneidae</taxon>
        <taxon>Echeneis</taxon>
    </lineage>
</organism>
<dbReference type="OMA" id="AINESSM"/>
<feature type="repeat" description="ANK" evidence="3">
    <location>
        <begin position="208"/>
        <end position="250"/>
    </location>
</feature>
<dbReference type="Proteomes" id="UP000472264">
    <property type="component" value="Chromosome 19"/>
</dbReference>
<feature type="repeat" description="ANK" evidence="3">
    <location>
        <begin position="141"/>
        <end position="173"/>
    </location>
</feature>